<dbReference type="AlphaFoldDB" id="A0A6A6NS06"/>
<comment type="similarity">
    <text evidence="2 13">Belongs to the MICOS complex subunit Mic60 family.</text>
</comment>
<comment type="subcellular location">
    <subcellularLocation>
        <location evidence="1 13">Mitochondrion inner membrane</location>
        <topology evidence="1 13">Single-pass membrane protein</topology>
    </subcellularLocation>
</comment>
<protein>
    <recommendedName>
        <fullName evidence="4 13">MICOS complex subunit MIC60</fullName>
    </recommendedName>
    <alternativeName>
        <fullName evidence="13">Mitofilin</fullName>
    </alternativeName>
</protein>
<accession>A0A6A6NS06</accession>
<comment type="function">
    <text evidence="12">Component of the MICOS complex, a large protein complex of the mitochondrial inner membrane that plays crucial roles in the maintenance of crista junctions, inner membrane architecture, and formation of contact sites to the outer membrane. Plays a role in keeping cristae membranes connected to the inner boundary membrane. Also promotes protein import via the mitochondrial intermembrane space assembly (MIA) pathway.</text>
</comment>
<keyword evidence="5 13" id="KW-0812">Transmembrane</keyword>
<dbReference type="Pfam" id="PF09731">
    <property type="entry name" value="Mitofilin"/>
    <property type="match status" value="1"/>
</dbReference>
<evidence type="ECO:0000256" key="9">
    <source>
        <dbReference type="ARBA" id="ARBA00023054"/>
    </source>
</evidence>
<feature type="coiled-coil region" evidence="14">
    <location>
        <begin position="388"/>
        <end position="422"/>
    </location>
</feature>
<feature type="region of interest" description="Disordered" evidence="15">
    <location>
        <begin position="1"/>
        <end position="48"/>
    </location>
</feature>
<feature type="transmembrane region" description="Helical" evidence="13">
    <location>
        <begin position="56"/>
        <end position="76"/>
    </location>
</feature>
<comment type="subunit">
    <text evidence="3 13">Component of the mitochondrial contact site and cristae organizing system (MICOS) complex.</text>
</comment>
<evidence type="ECO:0000313" key="16">
    <source>
        <dbReference type="EMBL" id="KAF2454287.1"/>
    </source>
</evidence>
<evidence type="ECO:0000256" key="1">
    <source>
        <dbReference type="ARBA" id="ARBA00004434"/>
    </source>
</evidence>
<keyword evidence="17" id="KW-1185">Reference proteome</keyword>
<evidence type="ECO:0000256" key="11">
    <source>
        <dbReference type="ARBA" id="ARBA00023136"/>
    </source>
</evidence>
<dbReference type="Proteomes" id="UP000799766">
    <property type="component" value="Unassembled WGS sequence"/>
</dbReference>
<evidence type="ECO:0000256" key="15">
    <source>
        <dbReference type="SAM" id="MobiDB-lite"/>
    </source>
</evidence>
<feature type="compositionally biased region" description="Basic and acidic residues" evidence="15">
    <location>
        <begin position="202"/>
        <end position="213"/>
    </location>
</feature>
<evidence type="ECO:0000256" key="4">
    <source>
        <dbReference type="ARBA" id="ARBA00018116"/>
    </source>
</evidence>
<dbReference type="GO" id="GO:0042407">
    <property type="term" value="P:cristae formation"/>
    <property type="evidence" value="ECO:0007669"/>
    <property type="project" value="TreeGrafter"/>
</dbReference>
<feature type="coiled-coil region" evidence="14">
    <location>
        <begin position="313"/>
        <end position="355"/>
    </location>
</feature>
<organism evidence="16 17">
    <name type="scientific">Lineolata rhizophorae</name>
    <dbReference type="NCBI Taxonomy" id="578093"/>
    <lineage>
        <taxon>Eukaryota</taxon>
        <taxon>Fungi</taxon>
        <taxon>Dikarya</taxon>
        <taxon>Ascomycota</taxon>
        <taxon>Pezizomycotina</taxon>
        <taxon>Dothideomycetes</taxon>
        <taxon>Dothideomycetes incertae sedis</taxon>
        <taxon>Lineolatales</taxon>
        <taxon>Lineolataceae</taxon>
        <taxon>Lineolata</taxon>
    </lineage>
</organism>
<keyword evidence="6 13" id="KW-0999">Mitochondrion inner membrane</keyword>
<evidence type="ECO:0000256" key="13">
    <source>
        <dbReference type="RuleBase" id="RU363000"/>
    </source>
</evidence>
<evidence type="ECO:0000313" key="17">
    <source>
        <dbReference type="Proteomes" id="UP000799766"/>
    </source>
</evidence>
<dbReference type="GO" id="GO:0061617">
    <property type="term" value="C:MICOS complex"/>
    <property type="evidence" value="ECO:0007669"/>
    <property type="project" value="TreeGrafter"/>
</dbReference>
<evidence type="ECO:0000256" key="7">
    <source>
        <dbReference type="ARBA" id="ARBA00022946"/>
    </source>
</evidence>
<feature type="compositionally biased region" description="Pro residues" evidence="15">
    <location>
        <begin position="216"/>
        <end position="226"/>
    </location>
</feature>
<evidence type="ECO:0000256" key="10">
    <source>
        <dbReference type="ARBA" id="ARBA00023128"/>
    </source>
</evidence>
<evidence type="ECO:0000256" key="5">
    <source>
        <dbReference type="ARBA" id="ARBA00022692"/>
    </source>
</evidence>
<feature type="region of interest" description="Disordered" evidence="15">
    <location>
        <begin position="159"/>
        <end position="238"/>
    </location>
</feature>
<gene>
    <name evidence="16" type="ORF">BDY21DRAFT_353557</name>
</gene>
<keyword evidence="8 13" id="KW-1133">Transmembrane helix</keyword>
<keyword evidence="9 14" id="KW-0175">Coiled coil</keyword>
<keyword evidence="10 13" id="KW-0496">Mitochondrion</keyword>
<dbReference type="PANTHER" id="PTHR15415">
    <property type="entry name" value="MITOFILIN"/>
    <property type="match status" value="1"/>
</dbReference>
<evidence type="ECO:0000256" key="14">
    <source>
        <dbReference type="SAM" id="Coils"/>
    </source>
</evidence>
<evidence type="ECO:0000256" key="6">
    <source>
        <dbReference type="ARBA" id="ARBA00022792"/>
    </source>
</evidence>
<sequence>MQQRTQQRWYADEKKPEQTEQTPPKPDATMPPTGTAKASTGPSAAPKKKKGRIRRFLLSLFVLSALAYAGGVFYSLKSDNFHDFFTEYVPFGEDAVAYLEEREFRRRFPGKGPDSRLHQQVRGENKITIPSKSGLSWRIAKDEEEPQEGQDLAVKGRHLSAIDDNKPMPSQPSPLDKQKDADARKKEEVKKEEPSSHALLPKNEKKPEEKSKPEAPAAPPPAPAEPAAPSSPASLIDASSIPENAEPTIQEVVTMLNSLISVINDDNAGGKYHGAITAAKERLSTVASSVSSLKSSLQSEADAKMRKTESEFDEAAQKLVRRLEADMHDLESRWKEEYESEREKLANSYAAKLKAEIDAQKSVHEQTLKNELTKQAIALQRHFTDSVAQRVEQEREGRLSRLAELETEIRALESLTKDSESVIDRTLQTQHLQVALDAVREAALDATNTHPQPFVTQLAALKEVAAADPVVDAAIASMQPQAYQRGIPTPGMLVDRFRRVAAEVRKAALLPEDAGVASHAASVVLSKVMFHKGSPGTTADPAAGAKGLPVGEDTEAKLARAEMWLEEGNLDAAAREVNTLNGWAKVLCRDWLADVRKVLEVRQALDVISAEARLQSLLVD</sequence>
<dbReference type="PANTHER" id="PTHR15415:SF7">
    <property type="entry name" value="MICOS COMPLEX SUBUNIT MIC60"/>
    <property type="match status" value="1"/>
</dbReference>
<reference evidence="16" key="1">
    <citation type="journal article" date="2020" name="Stud. Mycol.">
        <title>101 Dothideomycetes genomes: a test case for predicting lifestyles and emergence of pathogens.</title>
        <authorList>
            <person name="Haridas S."/>
            <person name="Albert R."/>
            <person name="Binder M."/>
            <person name="Bloem J."/>
            <person name="Labutti K."/>
            <person name="Salamov A."/>
            <person name="Andreopoulos B."/>
            <person name="Baker S."/>
            <person name="Barry K."/>
            <person name="Bills G."/>
            <person name="Bluhm B."/>
            <person name="Cannon C."/>
            <person name="Castanera R."/>
            <person name="Culley D."/>
            <person name="Daum C."/>
            <person name="Ezra D."/>
            <person name="Gonzalez J."/>
            <person name="Henrissat B."/>
            <person name="Kuo A."/>
            <person name="Liang C."/>
            <person name="Lipzen A."/>
            <person name="Lutzoni F."/>
            <person name="Magnuson J."/>
            <person name="Mondo S."/>
            <person name="Nolan M."/>
            <person name="Ohm R."/>
            <person name="Pangilinan J."/>
            <person name="Park H.-J."/>
            <person name="Ramirez L."/>
            <person name="Alfaro M."/>
            <person name="Sun H."/>
            <person name="Tritt A."/>
            <person name="Yoshinaga Y."/>
            <person name="Zwiers L.-H."/>
            <person name="Turgeon B."/>
            <person name="Goodwin S."/>
            <person name="Spatafora J."/>
            <person name="Crous P."/>
            <person name="Grigoriev I."/>
        </authorList>
    </citation>
    <scope>NUCLEOTIDE SEQUENCE</scope>
    <source>
        <strain evidence="16">ATCC 16933</strain>
    </source>
</reference>
<feature type="compositionally biased region" description="Basic and acidic residues" evidence="15">
    <location>
        <begin position="113"/>
        <end position="125"/>
    </location>
</feature>
<evidence type="ECO:0000256" key="2">
    <source>
        <dbReference type="ARBA" id="ARBA00010877"/>
    </source>
</evidence>
<name>A0A6A6NS06_9PEZI</name>
<evidence type="ECO:0000256" key="3">
    <source>
        <dbReference type="ARBA" id="ARBA00011875"/>
    </source>
</evidence>
<proteinExistence type="inferred from homology"/>
<evidence type="ECO:0000256" key="12">
    <source>
        <dbReference type="ARBA" id="ARBA00025571"/>
    </source>
</evidence>
<keyword evidence="11 13" id="KW-0472">Membrane</keyword>
<dbReference type="OrthoDB" id="10261039at2759"/>
<feature type="region of interest" description="Disordered" evidence="15">
    <location>
        <begin position="107"/>
        <end position="129"/>
    </location>
</feature>
<keyword evidence="7" id="KW-0809">Transit peptide</keyword>
<feature type="compositionally biased region" description="Basic and acidic residues" evidence="15">
    <location>
        <begin position="176"/>
        <end position="195"/>
    </location>
</feature>
<evidence type="ECO:0000256" key="8">
    <source>
        <dbReference type="ARBA" id="ARBA00022989"/>
    </source>
</evidence>
<dbReference type="InterPro" id="IPR019133">
    <property type="entry name" value="MIC60"/>
</dbReference>
<dbReference type="EMBL" id="MU001692">
    <property type="protein sequence ID" value="KAF2454287.1"/>
    <property type="molecule type" value="Genomic_DNA"/>
</dbReference>